<dbReference type="InterPro" id="IPR024534">
    <property type="entry name" value="JetD_C"/>
</dbReference>
<comment type="caution">
    <text evidence="2">The sequence shown here is derived from an EMBL/GenBank/DDBJ whole genome shotgun (WGS) entry which is preliminary data.</text>
</comment>
<accession>A0A369ZPN4</accession>
<dbReference type="Proteomes" id="UP000253945">
    <property type="component" value="Unassembled WGS sequence"/>
</dbReference>
<dbReference type="EMBL" id="QEQF01000005">
    <property type="protein sequence ID" value="RDF10102.1"/>
    <property type="molecule type" value="Genomic_DNA"/>
</dbReference>
<dbReference type="Pfam" id="PF09983">
    <property type="entry name" value="JetD_C"/>
    <property type="match status" value="1"/>
</dbReference>
<evidence type="ECO:0000313" key="2">
    <source>
        <dbReference type="EMBL" id="RDF10102.1"/>
    </source>
</evidence>
<protein>
    <recommendedName>
        <fullName evidence="1">Wadjet protein JetD C-terminal domain-containing protein</fullName>
    </recommendedName>
</protein>
<keyword evidence="3" id="KW-1185">Reference proteome</keyword>
<dbReference type="AlphaFoldDB" id="A0A369ZPN4"/>
<sequence>MLGAGYGWQALAEAKWLNQCEIYYWGNLDTHGFAILDRLRRHFPHTISFLMDEETLLNYPYFWSKESKPKIENLTLLTEDELQLYLALQYHQFGKNVRLEQEFIPFSVVKSAIEKMTNSKNQEKK</sequence>
<organism evidence="2 3">
    <name type="scientific">Haemophilus paraphrohaemolyticus</name>
    <dbReference type="NCBI Taxonomy" id="736"/>
    <lineage>
        <taxon>Bacteria</taxon>
        <taxon>Pseudomonadati</taxon>
        <taxon>Pseudomonadota</taxon>
        <taxon>Gammaproteobacteria</taxon>
        <taxon>Pasteurellales</taxon>
        <taxon>Pasteurellaceae</taxon>
        <taxon>Haemophilus</taxon>
    </lineage>
</organism>
<proteinExistence type="predicted"/>
<name>A0A369ZPN4_9PAST</name>
<gene>
    <name evidence="2" type="ORF">DPV92_05885</name>
</gene>
<feature type="domain" description="Wadjet protein JetD C-terminal" evidence="1">
    <location>
        <begin position="2"/>
        <end position="112"/>
    </location>
</feature>
<reference evidence="2 3" key="1">
    <citation type="submission" date="2018-05" db="EMBL/GenBank/DDBJ databases">
        <title>Draft Genome Sequences for a Diverse set of 7 Haemophilus Species.</title>
        <authorList>
            <person name="Nichols M."/>
            <person name="Topaz N."/>
            <person name="Wang X."/>
            <person name="Wang X."/>
            <person name="Boxrud D."/>
        </authorList>
    </citation>
    <scope>NUCLEOTIDE SEQUENCE [LARGE SCALE GENOMIC DNA]</scope>
    <source>
        <strain evidence="2 3">C2014016342</strain>
    </source>
</reference>
<evidence type="ECO:0000313" key="3">
    <source>
        <dbReference type="Proteomes" id="UP000253945"/>
    </source>
</evidence>
<evidence type="ECO:0000259" key="1">
    <source>
        <dbReference type="Pfam" id="PF09983"/>
    </source>
</evidence>